<dbReference type="EnsemblProtists" id="EOD29893">
    <property type="protein sequence ID" value="EOD29893"/>
    <property type="gene ID" value="EMIHUDRAFT_233258"/>
</dbReference>
<evidence type="ECO:0000313" key="2">
    <source>
        <dbReference type="Proteomes" id="UP000013827"/>
    </source>
</evidence>
<dbReference type="RefSeq" id="XP_005782322.1">
    <property type="nucleotide sequence ID" value="XM_005782265.1"/>
</dbReference>
<dbReference type="PaxDb" id="2903-EOD29893"/>
<dbReference type="HOGENOM" id="CLU_439070_0_0_1"/>
<protein>
    <submittedName>
        <fullName evidence="1">Uncharacterized protein</fullName>
    </submittedName>
</protein>
<dbReference type="PROSITE" id="PS50096">
    <property type="entry name" value="IQ"/>
    <property type="match status" value="1"/>
</dbReference>
<evidence type="ECO:0000313" key="1">
    <source>
        <dbReference type="EnsemblProtists" id="EOD29893"/>
    </source>
</evidence>
<organism evidence="1 2">
    <name type="scientific">Emiliania huxleyi (strain CCMP1516)</name>
    <dbReference type="NCBI Taxonomy" id="280463"/>
    <lineage>
        <taxon>Eukaryota</taxon>
        <taxon>Haptista</taxon>
        <taxon>Haptophyta</taxon>
        <taxon>Prymnesiophyceae</taxon>
        <taxon>Isochrysidales</taxon>
        <taxon>Noelaerhabdaceae</taxon>
        <taxon>Emiliania</taxon>
    </lineage>
</organism>
<dbReference type="GeneID" id="17275166"/>
<accession>A0A0D3K2A8</accession>
<name>A0A0D3K2A8_EMIH1</name>
<dbReference type="KEGG" id="ehx:EMIHUDRAFT_233258"/>
<reference evidence="2" key="1">
    <citation type="journal article" date="2013" name="Nature">
        <title>Pan genome of the phytoplankton Emiliania underpins its global distribution.</title>
        <authorList>
            <person name="Read B.A."/>
            <person name="Kegel J."/>
            <person name="Klute M.J."/>
            <person name="Kuo A."/>
            <person name="Lefebvre S.C."/>
            <person name="Maumus F."/>
            <person name="Mayer C."/>
            <person name="Miller J."/>
            <person name="Monier A."/>
            <person name="Salamov A."/>
            <person name="Young J."/>
            <person name="Aguilar M."/>
            <person name="Claverie J.M."/>
            <person name="Frickenhaus S."/>
            <person name="Gonzalez K."/>
            <person name="Herman E.K."/>
            <person name="Lin Y.C."/>
            <person name="Napier J."/>
            <person name="Ogata H."/>
            <person name="Sarno A.F."/>
            <person name="Shmutz J."/>
            <person name="Schroeder D."/>
            <person name="de Vargas C."/>
            <person name="Verret F."/>
            <person name="von Dassow P."/>
            <person name="Valentin K."/>
            <person name="Van de Peer Y."/>
            <person name="Wheeler G."/>
            <person name="Dacks J.B."/>
            <person name="Delwiche C.F."/>
            <person name="Dyhrman S.T."/>
            <person name="Glockner G."/>
            <person name="John U."/>
            <person name="Richards T."/>
            <person name="Worden A.Z."/>
            <person name="Zhang X."/>
            <person name="Grigoriev I.V."/>
            <person name="Allen A.E."/>
            <person name="Bidle K."/>
            <person name="Borodovsky M."/>
            <person name="Bowler C."/>
            <person name="Brownlee C."/>
            <person name="Cock J.M."/>
            <person name="Elias M."/>
            <person name="Gladyshev V.N."/>
            <person name="Groth M."/>
            <person name="Guda C."/>
            <person name="Hadaegh A."/>
            <person name="Iglesias-Rodriguez M.D."/>
            <person name="Jenkins J."/>
            <person name="Jones B.M."/>
            <person name="Lawson T."/>
            <person name="Leese F."/>
            <person name="Lindquist E."/>
            <person name="Lobanov A."/>
            <person name="Lomsadze A."/>
            <person name="Malik S.B."/>
            <person name="Marsh M.E."/>
            <person name="Mackinder L."/>
            <person name="Mock T."/>
            <person name="Mueller-Roeber B."/>
            <person name="Pagarete A."/>
            <person name="Parker M."/>
            <person name="Probert I."/>
            <person name="Quesneville H."/>
            <person name="Raines C."/>
            <person name="Rensing S.A."/>
            <person name="Riano-Pachon D.M."/>
            <person name="Richier S."/>
            <person name="Rokitta S."/>
            <person name="Shiraiwa Y."/>
            <person name="Soanes D.M."/>
            <person name="van der Giezen M."/>
            <person name="Wahlund T.M."/>
            <person name="Williams B."/>
            <person name="Wilson W."/>
            <person name="Wolfe G."/>
            <person name="Wurch L.L."/>
        </authorList>
    </citation>
    <scope>NUCLEOTIDE SEQUENCE</scope>
</reference>
<reference evidence="1" key="2">
    <citation type="submission" date="2024-10" db="UniProtKB">
        <authorList>
            <consortium name="EnsemblProtists"/>
        </authorList>
    </citation>
    <scope>IDENTIFICATION</scope>
</reference>
<dbReference type="Proteomes" id="UP000013827">
    <property type="component" value="Unassembled WGS sequence"/>
</dbReference>
<dbReference type="AlphaFoldDB" id="A0A0D3K2A8"/>
<keyword evidence="2" id="KW-1185">Reference proteome</keyword>
<sequence length="622" mass="69694">MRGPRETLSGELMCACGLYGRELNFEAARAALAAGAWVDGEAGVLSQRDFQEGTVCLAFEARKLCVAQLLLRALKAGLPATRGAYRDAVYDSLLLASRGERGFGADILAFLVRGDWLRAVCADSNDSAPLKLEPALEKAAEAHQGALKWEREMLERESTRPINGIKLTPERRRGLRARICALECVGEQLHILQGCAAAGRSPLAMASLRWLPRGPFAEWPPGVTFPAAFRARAKALLQCARREESGSLHKLDQHLLELVIASLALRYWDGEPTALASRTELHLPCGETTVVCPLRETWARGEAPSAFHQLAATRLQARLRGRVCRRSVSQDEEIARRRSALRLQEEAREDAAYCITEAALDFLHRRLLRRWAVLWARIEGAALEREIARHVADRDLLAFALVARAFRAAQQATGRALTPSRPSDFLRSPRMLEWGVSLGCPPLVRLGDQLPPWYLIANFPRFLSGREPSYLFQSLTFTRRELYGGRARLKTDENGRADQAGNFRRTLTETEWHQAALACPSVYFKNPSSRDHVHPPRTRKRFEAARNDFFTVRELLAALRTWEFSGGAHYTSPHTRYHGMFAREWAGEWGDELLHTDGDGGYSLSWEIEYECPADDIVTSFA</sequence>
<proteinExistence type="predicted"/>